<accession>A0A561UIA5</accession>
<name>A0A561UIA5_9ACTN</name>
<reference evidence="1 2" key="1">
    <citation type="submission" date="2019-06" db="EMBL/GenBank/DDBJ databases">
        <title>Sequencing the genomes of 1000 actinobacteria strains.</title>
        <authorList>
            <person name="Klenk H.-P."/>
        </authorList>
    </citation>
    <scope>NUCLEOTIDE SEQUENCE [LARGE SCALE GENOMIC DNA]</scope>
    <source>
        <strain evidence="1 2">DSM 44826</strain>
    </source>
</reference>
<dbReference type="AlphaFoldDB" id="A0A561UIA5"/>
<evidence type="ECO:0000313" key="2">
    <source>
        <dbReference type="Proteomes" id="UP000317940"/>
    </source>
</evidence>
<comment type="caution">
    <text evidence="1">The sequence shown here is derived from an EMBL/GenBank/DDBJ whole genome shotgun (WGS) entry which is preliminary data.</text>
</comment>
<keyword evidence="2" id="KW-1185">Reference proteome</keyword>
<protein>
    <submittedName>
        <fullName evidence="1">Uncharacterized protein</fullName>
    </submittedName>
</protein>
<evidence type="ECO:0000313" key="1">
    <source>
        <dbReference type="EMBL" id="TWF99102.1"/>
    </source>
</evidence>
<sequence length="425" mass="48192">MTSDDAAQPCPMPNAHRRLMDCHAQWHRLHEVYFDPHEFRLTLNSLVPNLRNVTWLLQKQKAQLAGFEEWYPRFQQNSGSSEIMRWVVKSRNRITKEADLELLSELQVIWHQDWLKRTIGTSSKYPPRMSIREIVSEVMRIYRPPFGTMTVKRRWVDRALPTWELLDATSEAYSRLEGLLAEGHSVAGVPVCDLEAHDRECVTSALRASGTRLRCMLDAKDDLEANFDLVDGVEIESTSLTIERDEDLLAESVERYGGRLILPAGDPISAVPGFMASARLLMEKDGQHATFTFLYRGDALLHMGGLIFDSQSSKILAFEKLASEMKAANADGILVIAESWFALPTERERELETIFFPARDRLDRKEALTVYAATRDGRTAGMISMVMRDDAGRAICAEPVEMDDPVANTLAPILRMWAEMDSTTD</sequence>
<proteinExistence type="predicted"/>
<organism evidence="1 2">
    <name type="scientific">Kitasatospora viridis</name>
    <dbReference type="NCBI Taxonomy" id="281105"/>
    <lineage>
        <taxon>Bacteria</taxon>
        <taxon>Bacillati</taxon>
        <taxon>Actinomycetota</taxon>
        <taxon>Actinomycetes</taxon>
        <taxon>Kitasatosporales</taxon>
        <taxon>Streptomycetaceae</taxon>
        <taxon>Kitasatospora</taxon>
    </lineage>
</organism>
<dbReference type="EMBL" id="VIWT01000001">
    <property type="protein sequence ID" value="TWF99102.1"/>
    <property type="molecule type" value="Genomic_DNA"/>
</dbReference>
<dbReference type="Proteomes" id="UP000317940">
    <property type="component" value="Unassembled WGS sequence"/>
</dbReference>
<dbReference type="RefSeq" id="WP_246213532.1">
    <property type="nucleotide sequence ID" value="NZ_BAAAMZ010000011.1"/>
</dbReference>
<gene>
    <name evidence="1" type="ORF">FHX73_112938</name>
</gene>